<evidence type="ECO:0000313" key="2">
    <source>
        <dbReference type="EnsemblFungi" id="PTTG_26071-t43_1-p1"/>
    </source>
</evidence>
<proteinExistence type="predicted"/>
<reference evidence="2" key="4">
    <citation type="submission" date="2025-05" db="UniProtKB">
        <authorList>
            <consortium name="EnsemblFungi"/>
        </authorList>
    </citation>
    <scope>IDENTIFICATION</scope>
    <source>
        <strain evidence="2">isolate 1-1 / race 1 (BBBD)</strain>
    </source>
</reference>
<reference evidence="1" key="2">
    <citation type="submission" date="2016-05" db="EMBL/GenBank/DDBJ databases">
        <title>Comparative analysis highlights variable genome content of wheat rusts and divergence of the mating loci.</title>
        <authorList>
            <person name="Cuomo C.A."/>
            <person name="Bakkeren G."/>
            <person name="Szabo L."/>
            <person name="Khalil H."/>
            <person name="Joly D."/>
            <person name="Goldberg J."/>
            <person name="Young S."/>
            <person name="Zeng Q."/>
            <person name="Fellers J."/>
        </authorList>
    </citation>
    <scope>NUCLEOTIDE SEQUENCE [LARGE SCALE GENOMIC DNA]</scope>
    <source>
        <strain evidence="1">1-1 BBBD Race 1</strain>
    </source>
</reference>
<organism evidence="1">
    <name type="scientific">Puccinia triticina (isolate 1-1 / race 1 (BBBD))</name>
    <name type="common">Brown leaf rust fungus</name>
    <dbReference type="NCBI Taxonomy" id="630390"/>
    <lineage>
        <taxon>Eukaryota</taxon>
        <taxon>Fungi</taxon>
        <taxon>Dikarya</taxon>
        <taxon>Basidiomycota</taxon>
        <taxon>Pucciniomycotina</taxon>
        <taxon>Pucciniomycetes</taxon>
        <taxon>Pucciniales</taxon>
        <taxon>Pucciniaceae</taxon>
        <taxon>Puccinia</taxon>
    </lineage>
</organism>
<dbReference type="AlphaFoldDB" id="A0A180GZP3"/>
<name>A0A180GZP3_PUCT1</name>
<dbReference type="EMBL" id="ADAS02000013">
    <property type="protein sequence ID" value="OAV97483.1"/>
    <property type="molecule type" value="Genomic_DNA"/>
</dbReference>
<protein>
    <submittedName>
        <fullName evidence="1 2">Uncharacterized protein</fullName>
    </submittedName>
</protein>
<accession>A0A180GZP3</accession>
<dbReference type="OrthoDB" id="2504515at2759"/>
<reference evidence="1" key="1">
    <citation type="submission" date="2009-11" db="EMBL/GenBank/DDBJ databases">
        <authorList>
            <consortium name="The Broad Institute Genome Sequencing Platform"/>
            <person name="Ward D."/>
            <person name="Feldgarden M."/>
            <person name="Earl A."/>
            <person name="Young S.K."/>
            <person name="Zeng Q."/>
            <person name="Koehrsen M."/>
            <person name="Alvarado L."/>
            <person name="Berlin A."/>
            <person name="Bochicchio J."/>
            <person name="Borenstein D."/>
            <person name="Chapman S.B."/>
            <person name="Chen Z."/>
            <person name="Engels R."/>
            <person name="Freedman E."/>
            <person name="Gellesch M."/>
            <person name="Goldberg J."/>
            <person name="Griggs A."/>
            <person name="Gujja S."/>
            <person name="Heilman E."/>
            <person name="Heiman D."/>
            <person name="Hepburn T."/>
            <person name="Howarth C."/>
            <person name="Jen D."/>
            <person name="Larson L."/>
            <person name="Lewis B."/>
            <person name="Mehta T."/>
            <person name="Park D."/>
            <person name="Pearson M."/>
            <person name="Roberts A."/>
            <person name="Saif S."/>
            <person name="Shea T."/>
            <person name="Shenoy N."/>
            <person name="Sisk P."/>
            <person name="Stolte C."/>
            <person name="Sykes S."/>
            <person name="Thomson T."/>
            <person name="Walk T."/>
            <person name="White J."/>
            <person name="Yandava C."/>
            <person name="Izard J."/>
            <person name="Baranova O.V."/>
            <person name="Blanton J.M."/>
            <person name="Tanner A.C."/>
            <person name="Dewhirst F.E."/>
            <person name="Haas B."/>
            <person name="Nusbaum C."/>
            <person name="Birren B."/>
        </authorList>
    </citation>
    <scope>NUCLEOTIDE SEQUENCE [LARGE SCALE GENOMIC DNA]</scope>
    <source>
        <strain evidence="1">1-1 BBBD Race 1</strain>
    </source>
</reference>
<dbReference type="Proteomes" id="UP000005240">
    <property type="component" value="Unassembled WGS sequence"/>
</dbReference>
<evidence type="ECO:0000313" key="3">
    <source>
        <dbReference type="Proteomes" id="UP000005240"/>
    </source>
</evidence>
<dbReference type="EnsemblFungi" id="PTTG_26071-t43_1">
    <property type="protein sequence ID" value="PTTG_26071-t43_1-p1"/>
    <property type="gene ID" value="PTTG_26071"/>
</dbReference>
<dbReference type="VEuPathDB" id="FungiDB:PTTG_26071"/>
<reference evidence="2 3" key="3">
    <citation type="journal article" date="2017" name="G3 (Bethesda)">
        <title>Comparative analysis highlights variable genome content of wheat rusts and divergence of the mating loci.</title>
        <authorList>
            <person name="Cuomo C.A."/>
            <person name="Bakkeren G."/>
            <person name="Khalil H.B."/>
            <person name="Panwar V."/>
            <person name="Joly D."/>
            <person name="Linning R."/>
            <person name="Sakthikumar S."/>
            <person name="Song X."/>
            <person name="Adiconis X."/>
            <person name="Fan L."/>
            <person name="Goldberg J.M."/>
            <person name="Levin J.Z."/>
            <person name="Young S."/>
            <person name="Zeng Q."/>
            <person name="Anikster Y."/>
            <person name="Bruce M."/>
            <person name="Wang M."/>
            <person name="Yin C."/>
            <person name="McCallum B."/>
            <person name="Szabo L.J."/>
            <person name="Hulbert S."/>
            <person name="Chen X."/>
            <person name="Fellers J.P."/>
        </authorList>
    </citation>
    <scope>NUCLEOTIDE SEQUENCE</scope>
    <source>
        <strain evidence="3">Isolate 1-1 / race 1 (BBBD)</strain>
        <strain evidence="2">isolate 1-1 / race 1 (BBBD)</strain>
    </source>
</reference>
<keyword evidence="3" id="KW-1185">Reference proteome</keyword>
<gene>
    <name evidence="1" type="ORF">PTTG_26071</name>
</gene>
<evidence type="ECO:0000313" key="1">
    <source>
        <dbReference type="EMBL" id="OAV97483.1"/>
    </source>
</evidence>
<sequence>MTNKAIHRLQILSRTTFDDWRNVMFLFCLEKGVDDHLLSDLVATEANDTVKATLKIQQGVAAGILGRNLGVENCAKYTSNLEKFLTDIKLGLSQVRLAGIQIVKRPKRTLDKHLLAEYLVNLLPTKLKGTKDFLLNKPLLDIDMVKSYLNSKSLSLSNVNSSPELDSITIKTESALKTIVTTCENGVHNGNLCHSKANCYHLHPGKATEVYKKRQAQKKKANAVTSEDVSGVYVCVSNQQALAVVQNSALIFLNSCCSDHMFPNKRHFIEYKTIKSAYQDVVMS</sequence>